<dbReference type="CDD" id="cd00082">
    <property type="entry name" value="HisKA"/>
    <property type="match status" value="1"/>
</dbReference>
<gene>
    <name evidence="10" type="ORF">NRIC_37220</name>
</gene>
<dbReference type="Pfam" id="PF02518">
    <property type="entry name" value="HATPase_c"/>
    <property type="match status" value="1"/>
</dbReference>
<feature type="transmembrane region" description="Helical" evidence="8">
    <location>
        <begin position="12"/>
        <end position="34"/>
    </location>
</feature>
<dbReference type="Gene3D" id="1.10.287.130">
    <property type="match status" value="1"/>
</dbReference>
<evidence type="ECO:0000256" key="1">
    <source>
        <dbReference type="ARBA" id="ARBA00000085"/>
    </source>
</evidence>
<dbReference type="InterPro" id="IPR036890">
    <property type="entry name" value="HATPase_C_sf"/>
</dbReference>
<dbReference type="EC" id="2.7.13.3" evidence="3"/>
<keyword evidence="4" id="KW-0597">Phosphoprotein</keyword>
<proteinExistence type="predicted"/>
<reference evidence="11" key="1">
    <citation type="submission" date="2019-02" db="EMBL/GenBank/DDBJ databases">
        <title>Draft genome sequence of Enterococcus sp. Gos25-1.</title>
        <authorList>
            <person name="Tanaka N."/>
            <person name="Shiwa Y."/>
            <person name="Fujita N."/>
        </authorList>
    </citation>
    <scope>NUCLEOTIDE SEQUENCE [LARGE SCALE GENOMIC DNA]</scope>
    <source>
        <strain evidence="11">Gos25-1</strain>
    </source>
</reference>
<dbReference type="PANTHER" id="PTHR43711:SF26">
    <property type="entry name" value="SENSOR HISTIDINE KINASE RCSC"/>
    <property type="match status" value="1"/>
</dbReference>
<dbReference type="Pfam" id="PF00512">
    <property type="entry name" value="HisKA"/>
    <property type="match status" value="1"/>
</dbReference>
<dbReference type="PANTHER" id="PTHR43711">
    <property type="entry name" value="TWO-COMPONENT HISTIDINE KINASE"/>
    <property type="match status" value="1"/>
</dbReference>
<protein>
    <recommendedName>
        <fullName evidence="3">histidine kinase</fullName>
        <ecNumber evidence="3">2.7.13.3</ecNumber>
    </recommendedName>
</protein>
<keyword evidence="11" id="KW-1185">Reference proteome</keyword>
<comment type="subcellular location">
    <subcellularLocation>
        <location evidence="2">Membrane</location>
    </subcellularLocation>
</comment>
<evidence type="ECO:0000256" key="3">
    <source>
        <dbReference type="ARBA" id="ARBA00012438"/>
    </source>
</evidence>
<dbReference type="CDD" id="cd00075">
    <property type="entry name" value="HATPase"/>
    <property type="match status" value="1"/>
</dbReference>
<comment type="caution">
    <text evidence="10">The sequence shown here is derived from an EMBL/GenBank/DDBJ whole genome shotgun (WGS) entry which is preliminary data.</text>
</comment>
<evidence type="ECO:0000313" key="10">
    <source>
        <dbReference type="EMBL" id="GCF95831.1"/>
    </source>
</evidence>
<evidence type="ECO:0000256" key="7">
    <source>
        <dbReference type="ARBA" id="ARBA00023012"/>
    </source>
</evidence>
<evidence type="ECO:0000256" key="4">
    <source>
        <dbReference type="ARBA" id="ARBA00022553"/>
    </source>
</evidence>
<dbReference type="Gene3D" id="3.30.565.10">
    <property type="entry name" value="Histidine kinase-like ATPase, C-terminal domain"/>
    <property type="match status" value="1"/>
</dbReference>
<dbReference type="InterPro" id="IPR003661">
    <property type="entry name" value="HisK_dim/P_dom"/>
</dbReference>
<accession>A0A4P5PHC6</accession>
<dbReference type="SMART" id="SM00388">
    <property type="entry name" value="HisKA"/>
    <property type="match status" value="1"/>
</dbReference>
<evidence type="ECO:0000256" key="5">
    <source>
        <dbReference type="ARBA" id="ARBA00022679"/>
    </source>
</evidence>
<dbReference type="InterPro" id="IPR003594">
    <property type="entry name" value="HATPase_dom"/>
</dbReference>
<evidence type="ECO:0000256" key="8">
    <source>
        <dbReference type="SAM" id="Phobius"/>
    </source>
</evidence>
<dbReference type="InterPro" id="IPR004358">
    <property type="entry name" value="Sig_transdc_His_kin-like_C"/>
</dbReference>
<dbReference type="EMBL" id="BJCC01000042">
    <property type="protein sequence ID" value="GCF95831.1"/>
    <property type="molecule type" value="Genomic_DNA"/>
</dbReference>
<feature type="transmembrane region" description="Helical" evidence="8">
    <location>
        <begin position="171"/>
        <end position="193"/>
    </location>
</feature>
<dbReference type="RefSeq" id="WP_146624204.1">
    <property type="nucleotide sequence ID" value="NZ_BJCC01000042.1"/>
</dbReference>
<dbReference type="GO" id="GO:0000155">
    <property type="term" value="F:phosphorelay sensor kinase activity"/>
    <property type="evidence" value="ECO:0007669"/>
    <property type="project" value="InterPro"/>
</dbReference>
<dbReference type="PROSITE" id="PS50109">
    <property type="entry name" value="HIS_KIN"/>
    <property type="match status" value="1"/>
</dbReference>
<dbReference type="SUPFAM" id="SSF55874">
    <property type="entry name" value="ATPase domain of HSP90 chaperone/DNA topoisomerase II/histidine kinase"/>
    <property type="match status" value="1"/>
</dbReference>
<keyword evidence="6 10" id="KW-0418">Kinase</keyword>
<dbReference type="Proteomes" id="UP000290567">
    <property type="component" value="Unassembled WGS sequence"/>
</dbReference>
<dbReference type="InterPro" id="IPR005467">
    <property type="entry name" value="His_kinase_dom"/>
</dbReference>
<comment type="catalytic activity">
    <reaction evidence="1">
        <text>ATP + protein L-histidine = ADP + protein N-phospho-L-histidine.</text>
        <dbReference type="EC" id="2.7.13.3"/>
    </reaction>
</comment>
<dbReference type="OrthoDB" id="9813151at2"/>
<sequence length="431" mass="48931">MIKQFRSRLIEMTTGFVAMILVIAFVVIFLTSYLKVQSDNSDKLNQAEELKITGGKVQFDDSEEEAFQISRIVPGGGVYFNMLVDKDGKPIMIDSALKLSKKDYNKAAQIAWKNQAGGVTKIGNREWQYVVAPAIASLDYEEGDKNIGENDETYLMRFLDVTDAKKSLKNLALTLVVVGLGLLVFFYLVVIYFTNRAMKPLEEAWQTQKQFIANASHELKTPLSIISTNLGVLYSSKEDTIEEQIKWLDNISRGTDRMNGLVNKLLTMAKTDNIFEPLNFTKVRVDKLLDETLDNYQEKFASKQLTVKRELIKITAKTDEILLMQLFEIFVDNAYKYTNEQGSLEVSMEEAGKETIIRFKNTGAGIPEEDLPRVFDRFYRSNDVRQTYNDSYGLGLSIAQNIIEQIGGDISVASKVNEETEFVLHLMLKKE</sequence>
<dbReference type="InterPro" id="IPR050736">
    <property type="entry name" value="Sensor_HK_Regulatory"/>
</dbReference>
<dbReference type="SUPFAM" id="SSF47384">
    <property type="entry name" value="Homodimeric domain of signal transducing histidine kinase"/>
    <property type="match status" value="1"/>
</dbReference>
<dbReference type="SMART" id="SM00387">
    <property type="entry name" value="HATPase_c"/>
    <property type="match status" value="1"/>
</dbReference>
<dbReference type="GO" id="GO:0016020">
    <property type="term" value="C:membrane"/>
    <property type="evidence" value="ECO:0007669"/>
    <property type="project" value="UniProtKB-SubCell"/>
</dbReference>
<dbReference type="FunFam" id="3.30.565.10:FF:000006">
    <property type="entry name" value="Sensor histidine kinase WalK"/>
    <property type="match status" value="1"/>
</dbReference>
<dbReference type="InterPro" id="IPR036097">
    <property type="entry name" value="HisK_dim/P_sf"/>
</dbReference>
<evidence type="ECO:0000313" key="11">
    <source>
        <dbReference type="Proteomes" id="UP000290567"/>
    </source>
</evidence>
<evidence type="ECO:0000256" key="2">
    <source>
        <dbReference type="ARBA" id="ARBA00004370"/>
    </source>
</evidence>
<keyword evidence="8" id="KW-1133">Transmembrane helix</keyword>
<name>A0A4P5PHC6_9ENTE</name>
<organism evidence="10 11">
    <name type="scientific">Enterococcus florum</name>
    <dbReference type="NCBI Taxonomy" id="2480627"/>
    <lineage>
        <taxon>Bacteria</taxon>
        <taxon>Bacillati</taxon>
        <taxon>Bacillota</taxon>
        <taxon>Bacilli</taxon>
        <taxon>Lactobacillales</taxon>
        <taxon>Enterococcaceae</taxon>
        <taxon>Enterococcus</taxon>
    </lineage>
</organism>
<keyword evidence="8" id="KW-0812">Transmembrane</keyword>
<dbReference type="AlphaFoldDB" id="A0A4P5PHC6"/>
<keyword evidence="5" id="KW-0808">Transferase</keyword>
<evidence type="ECO:0000259" key="9">
    <source>
        <dbReference type="PROSITE" id="PS50109"/>
    </source>
</evidence>
<feature type="domain" description="Histidine kinase" evidence="9">
    <location>
        <begin position="214"/>
        <end position="430"/>
    </location>
</feature>
<keyword evidence="7" id="KW-0902">Two-component regulatory system</keyword>
<dbReference type="PRINTS" id="PR00344">
    <property type="entry name" value="BCTRLSENSOR"/>
</dbReference>
<evidence type="ECO:0000256" key="6">
    <source>
        <dbReference type="ARBA" id="ARBA00022777"/>
    </source>
</evidence>
<keyword evidence="8" id="KW-0472">Membrane</keyword>